<evidence type="ECO:0000313" key="3">
    <source>
        <dbReference type="Proteomes" id="UP001144256"/>
    </source>
</evidence>
<name>A0A9W6DE45_9FIRM</name>
<reference evidence="2" key="1">
    <citation type="submission" date="2022-06" db="EMBL/GenBank/DDBJ databases">
        <title>Vallitalea longa sp. nov., an anaerobic bacterium isolated from marine sediment.</title>
        <authorList>
            <person name="Hirano S."/>
            <person name="Terahara T."/>
            <person name="Mori K."/>
            <person name="Hamada M."/>
            <person name="Matsumoto R."/>
            <person name="Kobayashi T."/>
        </authorList>
    </citation>
    <scope>NUCLEOTIDE SEQUENCE</scope>
    <source>
        <strain evidence="2">SH18-1</strain>
    </source>
</reference>
<keyword evidence="1" id="KW-0472">Membrane</keyword>
<accession>A0A9W6DE45</accession>
<organism evidence="2 3">
    <name type="scientific">Vallitalea longa</name>
    <dbReference type="NCBI Taxonomy" id="2936439"/>
    <lineage>
        <taxon>Bacteria</taxon>
        <taxon>Bacillati</taxon>
        <taxon>Bacillota</taxon>
        <taxon>Clostridia</taxon>
        <taxon>Lachnospirales</taxon>
        <taxon>Vallitaleaceae</taxon>
        <taxon>Vallitalea</taxon>
    </lineage>
</organism>
<sequence>MKKICYYSCIILTIICLLYAIINNNKLNAINNSQNIKQETIVTDHLLSLSLVEEFDGYKILQSEYPSIAIQDIIDGLEVADISFMYLFEADRISVSAVYRRYIYILEQYRLEQIKTGTIEDKEDFNNILKDIKIIKNWLESRYHDKNYEPYKYEELKGAIFDDLNIKFEQ</sequence>
<gene>
    <name evidence="2" type="ORF">SH1V18_04870</name>
</gene>
<proteinExistence type="predicted"/>
<dbReference type="AlphaFoldDB" id="A0A9W6DE45"/>
<dbReference type="Proteomes" id="UP001144256">
    <property type="component" value="Unassembled WGS sequence"/>
</dbReference>
<feature type="transmembrane region" description="Helical" evidence="1">
    <location>
        <begin position="5"/>
        <end position="22"/>
    </location>
</feature>
<dbReference type="EMBL" id="BRLB01000001">
    <property type="protein sequence ID" value="GKX28007.1"/>
    <property type="molecule type" value="Genomic_DNA"/>
</dbReference>
<evidence type="ECO:0000256" key="1">
    <source>
        <dbReference type="SAM" id="Phobius"/>
    </source>
</evidence>
<evidence type="ECO:0000313" key="2">
    <source>
        <dbReference type="EMBL" id="GKX28007.1"/>
    </source>
</evidence>
<keyword evidence="1" id="KW-0812">Transmembrane</keyword>
<dbReference type="RefSeq" id="WP_281811873.1">
    <property type="nucleotide sequence ID" value="NZ_BRLB01000001.1"/>
</dbReference>
<comment type="caution">
    <text evidence="2">The sequence shown here is derived from an EMBL/GenBank/DDBJ whole genome shotgun (WGS) entry which is preliminary data.</text>
</comment>
<keyword evidence="1" id="KW-1133">Transmembrane helix</keyword>
<keyword evidence="3" id="KW-1185">Reference proteome</keyword>
<protein>
    <submittedName>
        <fullName evidence="2">Uncharacterized protein</fullName>
    </submittedName>
</protein>